<keyword evidence="4" id="KW-1185">Reference proteome</keyword>
<dbReference type="InterPro" id="IPR009061">
    <property type="entry name" value="DNA-bd_dom_put_sf"/>
</dbReference>
<evidence type="ECO:0000313" key="3">
    <source>
        <dbReference type="EMBL" id="MBB3667770.1"/>
    </source>
</evidence>
<organism evidence="3 4">
    <name type="scientific">Garicola koreensis</name>
    <dbReference type="NCBI Taxonomy" id="1262554"/>
    <lineage>
        <taxon>Bacteria</taxon>
        <taxon>Bacillati</taxon>
        <taxon>Actinomycetota</taxon>
        <taxon>Actinomycetes</taxon>
        <taxon>Micrococcales</taxon>
        <taxon>Micrococcaceae</taxon>
        <taxon>Garicola</taxon>
    </lineage>
</organism>
<feature type="compositionally biased region" description="Basic and acidic residues" evidence="1">
    <location>
        <begin position="135"/>
        <end position="145"/>
    </location>
</feature>
<dbReference type="GO" id="GO:0003677">
    <property type="term" value="F:DNA binding"/>
    <property type="evidence" value="ECO:0007669"/>
    <property type="project" value="InterPro"/>
</dbReference>
<evidence type="ECO:0000256" key="1">
    <source>
        <dbReference type="SAM" id="MobiDB-lite"/>
    </source>
</evidence>
<protein>
    <submittedName>
        <fullName evidence="3">Excisionase family DNA binding protein</fullName>
    </submittedName>
</protein>
<name>A0A7W5TQC1_9MICC</name>
<dbReference type="InterPro" id="IPR010093">
    <property type="entry name" value="SinI_DNA-bd"/>
</dbReference>
<sequence>MTKTAAGPDVRTYVPEGAVDPALKAILGEGSTQRPELVGANGERLLLPEAMYDVLRQVAEALDKGMGVTVAPKNARLTTQEAADFLGISRPTLVRMLERGEIPMEKPGRHRFVRLADLVDYQQHQRNQRREALERMALESERDGLYEATDGPPRRTR</sequence>
<dbReference type="Proteomes" id="UP000547528">
    <property type="component" value="Unassembled WGS sequence"/>
</dbReference>
<feature type="domain" description="Helix-turn-helix" evidence="2">
    <location>
        <begin position="77"/>
        <end position="125"/>
    </location>
</feature>
<dbReference type="InterPro" id="IPR041657">
    <property type="entry name" value="HTH_17"/>
</dbReference>
<dbReference type="RefSeq" id="WP_012801972.1">
    <property type="nucleotide sequence ID" value="NZ_BAABKR010000001.1"/>
</dbReference>
<reference evidence="3 4" key="1">
    <citation type="submission" date="2020-08" db="EMBL/GenBank/DDBJ databases">
        <title>Sequencing the genomes of 1000 actinobacteria strains.</title>
        <authorList>
            <person name="Klenk H.-P."/>
        </authorList>
    </citation>
    <scope>NUCLEOTIDE SEQUENCE [LARGE SCALE GENOMIC DNA]</scope>
    <source>
        <strain evidence="3 4">DSM 28238</strain>
    </source>
</reference>
<evidence type="ECO:0000259" key="2">
    <source>
        <dbReference type="Pfam" id="PF12728"/>
    </source>
</evidence>
<proteinExistence type="predicted"/>
<dbReference type="EMBL" id="JACIBT010000003">
    <property type="protein sequence ID" value="MBB3667770.1"/>
    <property type="molecule type" value="Genomic_DNA"/>
</dbReference>
<dbReference type="NCBIfam" id="TIGR01764">
    <property type="entry name" value="excise"/>
    <property type="match status" value="1"/>
</dbReference>
<comment type="caution">
    <text evidence="3">The sequence shown here is derived from an EMBL/GenBank/DDBJ whole genome shotgun (WGS) entry which is preliminary data.</text>
</comment>
<feature type="region of interest" description="Disordered" evidence="1">
    <location>
        <begin position="135"/>
        <end position="157"/>
    </location>
</feature>
<dbReference type="SUPFAM" id="SSF46955">
    <property type="entry name" value="Putative DNA-binding domain"/>
    <property type="match status" value="1"/>
</dbReference>
<dbReference type="Pfam" id="PF12728">
    <property type="entry name" value="HTH_17"/>
    <property type="match status" value="1"/>
</dbReference>
<accession>A0A7W5TQC1</accession>
<evidence type="ECO:0000313" key="4">
    <source>
        <dbReference type="Proteomes" id="UP000547528"/>
    </source>
</evidence>
<dbReference type="AlphaFoldDB" id="A0A7W5TQC1"/>
<gene>
    <name evidence="3" type="ORF">FHX47_001391</name>
</gene>